<dbReference type="Pfam" id="PF06200">
    <property type="entry name" value="tify"/>
    <property type="match status" value="1"/>
</dbReference>
<feature type="compositionally biased region" description="Polar residues" evidence="5">
    <location>
        <begin position="339"/>
        <end position="384"/>
    </location>
</feature>
<keyword evidence="3" id="KW-0832">Ubl conjugation</keyword>
<dbReference type="GO" id="GO:0005634">
    <property type="term" value="C:nucleus"/>
    <property type="evidence" value="ECO:0007669"/>
    <property type="project" value="UniProtKB-SubCell"/>
</dbReference>
<comment type="similarity">
    <text evidence="1 4">Belongs to the TIFY/JAZ family.</text>
</comment>
<evidence type="ECO:0000256" key="2">
    <source>
        <dbReference type="ARBA" id="ARBA00022819"/>
    </source>
</evidence>
<dbReference type="GeneID" id="120281609"/>
<evidence type="ECO:0000259" key="6">
    <source>
        <dbReference type="PROSITE" id="PS51320"/>
    </source>
</evidence>
<sequence length="384" mass="41557">MVGESRMERDFMGLSGKEVKGEAGGGHQDSGSALQWPFAPQRFISHEHTQQESPIYRGSNQYSAPGYLPVLTRDTCDAKINTELSSQKPFSSESSDKQGAHLFSLQSIHSPNSDSFGALKHEECEIRAYKTLPRHSIPVLIGSPFFAAHASPNGPKLTVTDLKQQPFFRGTTTVNSPAAGSSGAFDPRILSKPTTMTSQLTIFYAGAVNVYNDIPLDKAQAIMFSASKVVSDVVSSRSERLLLPPIGVKMVHGVNTDQSQTQILNHKTSPCPILPSPKSKTLSSSGIANDISQSKATETVVPTRPVIQRAIPQARNASLARFLERRKERVSNVLPYGNPNKTLKGISSLNDNNSSSKPSLFDVASSSNPEHSLESQSPNTKLDI</sequence>
<evidence type="ECO:0000313" key="8">
    <source>
        <dbReference type="RefSeq" id="XP_039144228.1"/>
    </source>
</evidence>
<reference evidence="8" key="1">
    <citation type="submission" date="2025-08" db="UniProtKB">
        <authorList>
            <consortium name="RefSeq"/>
        </authorList>
    </citation>
    <scope>IDENTIFICATION</scope>
</reference>
<dbReference type="GO" id="GO:0009611">
    <property type="term" value="P:response to wounding"/>
    <property type="evidence" value="ECO:0007669"/>
    <property type="project" value="UniProtKB-UniRule"/>
</dbReference>
<keyword evidence="4" id="KW-0539">Nucleus</keyword>
<dbReference type="InterPro" id="IPR040390">
    <property type="entry name" value="TIFY/JAZ"/>
</dbReference>
<dbReference type="GO" id="GO:2000022">
    <property type="term" value="P:regulation of jasmonic acid mediated signaling pathway"/>
    <property type="evidence" value="ECO:0007669"/>
    <property type="project" value="UniProtKB-UniRule"/>
</dbReference>
<organism evidence="7 8">
    <name type="scientific">Dioscorea cayennensis subsp. rotundata</name>
    <name type="common">White Guinea yam</name>
    <name type="synonym">Dioscorea rotundata</name>
    <dbReference type="NCBI Taxonomy" id="55577"/>
    <lineage>
        <taxon>Eukaryota</taxon>
        <taxon>Viridiplantae</taxon>
        <taxon>Streptophyta</taxon>
        <taxon>Embryophyta</taxon>
        <taxon>Tracheophyta</taxon>
        <taxon>Spermatophyta</taxon>
        <taxon>Magnoliopsida</taxon>
        <taxon>Liliopsida</taxon>
        <taxon>Dioscoreales</taxon>
        <taxon>Dioscoreaceae</taxon>
        <taxon>Dioscorea</taxon>
    </lineage>
</organism>
<dbReference type="PANTHER" id="PTHR33077:SF90">
    <property type="entry name" value="PROTEIN TIFY 7"/>
    <property type="match status" value="1"/>
</dbReference>
<dbReference type="SMART" id="SM00979">
    <property type="entry name" value="TIFY"/>
    <property type="match status" value="1"/>
</dbReference>
<comment type="domain">
    <text evidence="4">The jas domain is required for interaction with COI1.</text>
</comment>
<comment type="subcellular location">
    <subcellularLocation>
        <location evidence="4">Nucleus</location>
    </subcellularLocation>
</comment>
<accession>A0AB40D1X4</accession>
<comment type="function">
    <text evidence="4">Repressor of jasmonate responses.</text>
</comment>
<dbReference type="InterPro" id="IPR018467">
    <property type="entry name" value="CCT_CS"/>
</dbReference>
<keyword evidence="2 4" id="KW-1184">Jasmonic acid signaling pathway</keyword>
<dbReference type="InterPro" id="IPR010399">
    <property type="entry name" value="Tify_dom"/>
</dbReference>
<feature type="region of interest" description="Disordered" evidence="5">
    <location>
        <begin position="1"/>
        <end position="32"/>
    </location>
</feature>
<dbReference type="GO" id="GO:0031347">
    <property type="term" value="P:regulation of defense response"/>
    <property type="evidence" value="ECO:0007669"/>
    <property type="project" value="UniProtKB-UniRule"/>
</dbReference>
<name>A0AB40D1X4_DIOCR</name>
<dbReference type="PROSITE" id="PS51320">
    <property type="entry name" value="TIFY"/>
    <property type="match status" value="1"/>
</dbReference>
<proteinExistence type="inferred from homology"/>
<protein>
    <recommendedName>
        <fullName evidence="4">Protein TIFY</fullName>
    </recommendedName>
    <alternativeName>
        <fullName evidence="4">Jasmonate ZIM domain-containing protein</fullName>
    </alternativeName>
</protein>
<dbReference type="Proteomes" id="UP001515500">
    <property type="component" value="Chromosome 18"/>
</dbReference>
<dbReference type="AlphaFoldDB" id="A0AB40D1X4"/>
<evidence type="ECO:0000256" key="5">
    <source>
        <dbReference type="SAM" id="MobiDB-lite"/>
    </source>
</evidence>
<feature type="compositionally biased region" description="Basic and acidic residues" evidence="5">
    <location>
        <begin position="1"/>
        <end position="21"/>
    </location>
</feature>
<evidence type="ECO:0000256" key="4">
    <source>
        <dbReference type="RuleBase" id="RU369065"/>
    </source>
</evidence>
<feature type="region of interest" description="Disordered" evidence="5">
    <location>
        <begin position="333"/>
        <end position="384"/>
    </location>
</feature>
<dbReference type="PANTHER" id="PTHR33077">
    <property type="entry name" value="PROTEIN TIFY 4A-RELATED-RELATED"/>
    <property type="match status" value="1"/>
</dbReference>
<feature type="domain" description="Tify" evidence="6">
    <location>
        <begin position="193"/>
        <end position="228"/>
    </location>
</feature>
<evidence type="ECO:0000256" key="3">
    <source>
        <dbReference type="ARBA" id="ARBA00022843"/>
    </source>
</evidence>
<evidence type="ECO:0000313" key="7">
    <source>
        <dbReference type="Proteomes" id="UP001515500"/>
    </source>
</evidence>
<keyword evidence="7" id="KW-1185">Reference proteome</keyword>
<dbReference type="RefSeq" id="XP_039144228.1">
    <property type="nucleotide sequence ID" value="XM_039288294.1"/>
</dbReference>
<evidence type="ECO:0000256" key="1">
    <source>
        <dbReference type="ARBA" id="ARBA00008614"/>
    </source>
</evidence>
<dbReference type="Pfam" id="PF09425">
    <property type="entry name" value="Jas_motif"/>
    <property type="match status" value="1"/>
</dbReference>
<gene>
    <name evidence="8" type="primary">LOC120281609</name>
</gene>